<evidence type="ECO:0000256" key="1">
    <source>
        <dbReference type="ARBA" id="ARBA00009902"/>
    </source>
</evidence>
<name>A0ABU7RCL7_9BACT</name>
<dbReference type="EC" id="3.2.1.26" evidence="2"/>
<comment type="similarity">
    <text evidence="1">Belongs to the glycosyl hydrolase 32 family.</text>
</comment>
<keyword evidence="7" id="KW-1185">Reference proteome</keyword>
<dbReference type="SMART" id="SM00640">
    <property type="entry name" value="Glyco_32"/>
    <property type="match status" value="1"/>
</dbReference>
<dbReference type="InterPro" id="IPR051214">
    <property type="entry name" value="GH32_Enzymes"/>
</dbReference>
<dbReference type="Proteomes" id="UP001357452">
    <property type="component" value="Unassembled WGS sequence"/>
</dbReference>
<evidence type="ECO:0000259" key="5">
    <source>
        <dbReference type="Pfam" id="PF00251"/>
    </source>
</evidence>
<organism evidence="6 7">
    <name type="scientific">Niabella digestorum</name>
    <dbReference type="NCBI Taxonomy" id="3117701"/>
    <lineage>
        <taxon>Bacteria</taxon>
        <taxon>Pseudomonadati</taxon>
        <taxon>Bacteroidota</taxon>
        <taxon>Chitinophagia</taxon>
        <taxon>Chitinophagales</taxon>
        <taxon>Chitinophagaceae</taxon>
        <taxon>Niabella</taxon>
    </lineage>
</organism>
<evidence type="ECO:0000256" key="2">
    <source>
        <dbReference type="ARBA" id="ARBA00012758"/>
    </source>
</evidence>
<feature type="domain" description="Glycosyl hydrolase family 32 N-terminal" evidence="5">
    <location>
        <begin position="24"/>
        <end position="267"/>
    </location>
</feature>
<dbReference type="EMBL" id="JAZGLY010000001">
    <property type="protein sequence ID" value="MEE6185739.1"/>
    <property type="molecule type" value="Genomic_DNA"/>
</dbReference>
<evidence type="ECO:0000256" key="4">
    <source>
        <dbReference type="ARBA" id="ARBA00023295"/>
    </source>
</evidence>
<dbReference type="RefSeq" id="WP_330973147.1">
    <property type="nucleotide sequence ID" value="NZ_JAZGLY010000001.1"/>
</dbReference>
<dbReference type="Pfam" id="PF00251">
    <property type="entry name" value="Glyco_hydro_32N"/>
    <property type="match status" value="1"/>
</dbReference>
<reference evidence="6 7" key="1">
    <citation type="submission" date="2024-01" db="EMBL/GenBank/DDBJ databases">
        <title>Niabella digestum sp. nov., isolated from waste digestion system.</title>
        <authorList>
            <person name="Zhang L."/>
        </authorList>
    </citation>
    <scope>NUCLEOTIDE SEQUENCE [LARGE SCALE GENOMIC DNA]</scope>
    <source>
        <strain evidence="6 7">A18</strain>
    </source>
</reference>
<protein>
    <recommendedName>
        <fullName evidence="2">beta-fructofuranosidase</fullName>
        <ecNumber evidence="2">3.2.1.26</ecNumber>
    </recommendedName>
</protein>
<comment type="caution">
    <text evidence="6">The sequence shown here is derived from an EMBL/GenBank/DDBJ whole genome shotgun (WGS) entry which is preliminary data.</text>
</comment>
<keyword evidence="4" id="KW-0326">Glycosidase</keyword>
<evidence type="ECO:0000256" key="3">
    <source>
        <dbReference type="ARBA" id="ARBA00022801"/>
    </source>
</evidence>
<dbReference type="PANTHER" id="PTHR43101">
    <property type="entry name" value="BETA-FRUCTOSIDASE"/>
    <property type="match status" value="1"/>
</dbReference>
<keyword evidence="3 6" id="KW-0378">Hydrolase</keyword>
<dbReference type="Gene3D" id="2.115.10.20">
    <property type="entry name" value="Glycosyl hydrolase domain, family 43"/>
    <property type="match status" value="1"/>
</dbReference>
<evidence type="ECO:0000313" key="6">
    <source>
        <dbReference type="EMBL" id="MEE6185739.1"/>
    </source>
</evidence>
<dbReference type="InterPro" id="IPR013148">
    <property type="entry name" value="Glyco_hydro_32_N"/>
</dbReference>
<dbReference type="InterPro" id="IPR001362">
    <property type="entry name" value="Glyco_hydro_32"/>
</dbReference>
<accession>A0ABU7RCL7</accession>
<dbReference type="PANTHER" id="PTHR43101:SF1">
    <property type="entry name" value="BETA-FRUCTOSIDASE"/>
    <property type="match status" value="1"/>
</dbReference>
<sequence>MQQIQRRFYSGSGFSDWEIGDVTIILHNGVYHLFHLIIPNHDYIAHAVSKDCISWKRVKNALFVGDPGEWDDDMLWTMHVYKTADGFEMYYTGLQRKLRGTNSLIGRAFSKDLYHWEKKNEGVFPIESKGPYYESVENNPRKWLSFRDPFRFDYNNQTYFLVCARVSHGPISRRGCIGLLQYHENKVTYLPPLHFPMVYDDLECPCIFQLNGRHYIIASIREDVKVRYWFSSDILGEYHAFHSNVLLPQGNYAARVVESKNGKLLIYSFFYTSGMINSYRVFLPPKQLDTDDRGRLLLKSFDHWEEVAYDAVQQNQFSTVKQLFNNPTATFIKEDNRWVMGSRSGYEIFVFEKPADDFIWEGVISVEGMGKLGLVTDMDEEGSGYYFAFDVINGHVELRAWGFNDADIRSNFKFKVLQDNVFTINPKYTYHFKLIRYGNYIELVIDGLVKLTLIDYTYSNKYIGLYSASSVVSLNNSFIKKLPPLEDEYLSDQDIFLN</sequence>
<dbReference type="Gene3D" id="2.60.120.560">
    <property type="entry name" value="Exo-inulinase, domain 1"/>
    <property type="match status" value="1"/>
</dbReference>
<evidence type="ECO:0000313" key="7">
    <source>
        <dbReference type="Proteomes" id="UP001357452"/>
    </source>
</evidence>
<gene>
    <name evidence="6" type="ORF">V2H41_00500</name>
</gene>
<dbReference type="SUPFAM" id="SSF75005">
    <property type="entry name" value="Arabinanase/levansucrase/invertase"/>
    <property type="match status" value="1"/>
</dbReference>
<dbReference type="InterPro" id="IPR023296">
    <property type="entry name" value="Glyco_hydro_beta-prop_sf"/>
</dbReference>
<proteinExistence type="inferred from homology"/>
<dbReference type="GO" id="GO:0016787">
    <property type="term" value="F:hydrolase activity"/>
    <property type="evidence" value="ECO:0007669"/>
    <property type="project" value="UniProtKB-KW"/>
</dbReference>